<name>A0A317FK33_9PROT</name>
<feature type="domain" description="OmpR/PhoB-type" evidence="5">
    <location>
        <begin position="124"/>
        <end position="218"/>
    </location>
</feature>
<sequence length="218" mass="23909">MRILLVEDDPALGRAVREHLTLAGHAVDLVGSRADAEAALRAPGHCLVLLDVGLPDGNGLDVLRALRDRGDWRPVIVLTARDQISDRIEGLKAGADDYLVKPFDLGELLARVQAVTRRAGTHPDRAFRAGEVVLDLEDRRASVAGEEVTLTAREWAILERLLQRPGAAVSREQIEEAIYRYGAEVESNAVEVYISRIRRKLGPGLIDTLRGVGYRARA</sequence>
<dbReference type="SUPFAM" id="SSF52172">
    <property type="entry name" value="CheY-like"/>
    <property type="match status" value="1"/>
</dbReference>
<feature type="domain" description="Response regulatory" evidence="4">
    <location>
        <begin position="2"/>
        <end position="116"/>
    </location>
</feature>
<dbReference type="Gene3D" id="3.40.50.2300">
    <property type="match status" value="1"/>
</dbReference>
<evidence type="ECO:0000313" key="6">
    <source>
        <dbReference type="EMBL" id="PWS38983.1"/>
    </source>
</evidence>
<keyword evidence="7" id="KW-1185">Reference proteome</keyword>
<dbReference type="EMBL" id="QGNA01000001">
    <property type="protein sequence ID" value="PWS38983.1"/>
    <property type="molecule type" value="Genomic_DNA"/>
</dbReference>
<dbReference type="Pfam" id="PF00072">
    <property type="entry name" value="Response_reg"/>
    <property type="match status" value="1"/>
</dbReference>
<dbReference type="GO" id="GO:0006355">
    <property type="term" value="P:regulation of DNA-templated transcription"/>
    <property type="evidence" value="ECO:0007669"/>
    <property type="project" value="InterPro"/>
</dbReference>
<reference evidence="7" key="1">
    <citation type="submission" date="2018-05" db="EMBL/GenBank/DDBJ databases">
        <authorList>
            <person name="Du Z."/>
            <person name="Wang X."/>
        </authorList>
    </citation>
    <scope>NUCLEOTIDE SEQUENCE [LARGE SCALE GENOMIC DNA]</scope>
    <source>
        <strain evidence="7">CQN31</strain>
    </source>
</reference>
<dbReference type="Pfam" id="PF00486">
    <property type="entry name" value="Trans_reg_C"/>
    <property type="match status" value="1"/>
</dbReference>
<keyword evidence="2" id="KW-0597">Phosphoprotein</keyword>
<dbReference type="GO" id="GO:0032993">
    <property type="term" value="C:protein-DNA complex"/>
    <property type="evidence" value="ECO:0007669"/>
    <property type="project" value="TreeGrafter"/>
</dbReference>
<dbReference type="PROSITE" id="PS51755">
    <property type="entry name" value="OMPR_PHOB"/>
    <property type="match status" value="1"/>
</dbReference>
<dbReference type="AlphaFoldDB" id="A0A317FK33"/>
<dbReference type="InterPro" id="IPR036388">
    <property type="entry name" value="WH-like_DNA-bd_sf"/>
</dbReference>
<feature type="DNA-binding region" description="OmpR/PhoB-type" evidence="3">
    <location>
        <begin position="124"/>
        <end position="218"/>
    </location>
</feature>
<dbReference type="InterPro" id="IPR001789">
    <property type="entry name" value="Sig_transdc_resp-reg_receiver"/>
</dbReference>
<dbReference type="CDD" id="cd00383">
    <property type="entry name" value="trans_reg_C"/>
    <property type="match status" value="1"/>
</dbReference>
<evidence type="ECO:0000256" key="1">
    <source>
        <dbReference type="ARBA" id="ARBA00023125"/>
    </source>
</evidence>
<gene>
    <name evidence="6" type="ORF">DFH01_06990</name>
</gene>
<dbReference type="GO" id="GO:0000976">
    <property type="term" value="F:transcription cis-regulatory region binding"/>
    <property type="evidence" value="ECO:0007669"/>
    <property type="project" value="TreeGrafter"/>
</dbReference>
<dbReference type="SMART" id="SM00448">
    <property type="entry name" value="REC"/>
    <property type="match status" value="1"/>
</dbReference>
<feature type="modified residue" description="4-aspartylphosphate" evidence="2">
    <location>
        <position position="51"/>
    </location>
</feature>
<proteinExistence type="predicted"/>
<evidence type="ECO:0000259" key="5">
    <source>
        <dbReference type="PROSITE" id="PS51755"/>
    </source>
</evidence>
<comment type="caution">
    <text evidence="6">The sequence shown here is derived from an EMBL/GenBank/DDBJ whole genome shotgun (WGS) entry which is preliminary data.</text>
</comment>
<dbReference type="InterPro" id="IPR001867">
    <property type="entry name" value="OmpR/PhoB-type_DNA-bd"/>
</dbReference>
<dbReference type="CDD" id="cd17624">
    <property type="entry name" value="REC_OmpR_PmrA-like"/>
    <property type="match status" value="1"/>
</dbReference>
<accession>A0A317FK33</accession>
<dbReference type="GO" id="GO:0000156">
    <property type="term" value="F:phosphorelay response regulator activity"/>
    <property type="evidence" value="ECO:0007669"/>
    <property type="project" value="TreeGrafter"/>
</dbReference>
<evidence type="ECO:0000256" key="2">
    <source>
        <dbReference type="PROSITE-ProRule" id="PRU00169"/>
    </source>
</evidence>
<dbReference type="Gene3D" id="1.10.10.10">
    <property type="entry name" value="Winged helix-like DNA-binding domain superfamily/Winged helix DNA-binding domain"/>
    <property type="match status" value="1"/>
</dbReference>
<dbReference type="PANTHER" id="PTHR48111:SF36">
    <property type="entry name" value="TRANSCRIPTIONAL REGULATORY PROTEIN CUTR"/>
    <property type="match status" value="1"/>
</dbReference>
<evidence type="ECO:0000259" key="4">
    <source>
        <dbReference type="PROSITE" id="PS50110"/>
    </source>
</evidence>
<organism evidence="6 7">
    <name type="scientific">Falsiroseomonas bella</name>
    <dbReference type="NCBI Taxonomy" id="2184016"/>
    <lineage>
        <taxon>Bacteria</taxon>
        <taxon>Pseudomonadati</taxon>
        <taxon>Pseudomonadota</taxon>
        <taxon>Alphaproteobacteria</taxon>
        <taxon>Acetobacterales</taxon>
        <taxon>Roseomonadaceae</taxon>
        <taxon>Falsiroseomonas</taxon>
    </lineage>
</organism>
<dbReference type="GO" id="GO:0005829">
    <property type="term" value="C:cytosol"/>
    <property type="evidence" value="ECO:0007669"/>
    <property type="project" value="TreeGrafter"/>
</dbReference>
<dbReference type="InterPro" id="IPR039420">
    <property type="entry name" value="WalR-like"/>
</dbReference>
<dbReference type="RefSeq" id="WP_109869604.1">
    <property type="nucleotide sequence ID" value="NZ_QGNA01000001.1"/>
</dbReference>
<dbReference type="PANTHER" id="PTHR48111">
    <property type="entry name" value="REGULATOR OF RPOS"/>
    <property type="match status" value="1"/>
</dbReference>
<keyword evidence="1 3" id="KW-0238">DNA-binding</keyword>
<dbReference type="Gene3D" id="6.10.250.690">
    <property type="match status" value="1"/>
</dbReference>
<evidence type="ECO:0000256" key="3">
    <source>
        <dbReference type="PROSITE-ProRule" id="PRU01091"/>
    </source>
</evidence>
<evidence type="ECO:0000313" key="7">
    <source>
        <dbReference type="Proteomes" id="UP000245765"/>
    </source>
</evidence>
<dbReference type="InterPro" id="IPR011006">
    <property type="entry name" value="CheY-like_superfamily"/>
</dbReference>
<protein>
    <submittedName>
        <fullName evidence="6">DNA-binding response regulator</fullName>
    </submittedName>
</protein>
<dbReference type="Proteomes" id="UP000245765">
    <property type="component" value="Unassembled WGS sequence"/>
</dbReference>
<dbReference type="PROSITE" id="PS50110">
    <property type="entry name" value="RESPONSE_REGULATORY"/>
    <property type="match status" value="1"/>
</dbReference>
<dbReference type="SMART" id="SM00862">
    <property type="entry name" value="Trans_reg_C"/>
    <property type="match status" value="1"/>
</dbReference>
<dbReference type="OrthoDB" id="9802426at2"/>